<evidence type="ECO:0000256" key="3">
    <source>
        <dbReference type="ARBA" id="ARBA00006288"/>
    </source>
</evidence>
<dbReference type="AlphaFoldDB" id="A0A0B2BQX5"/>
<evidence type="ECO:0000256" key="9">
    <source>
        <dbReference type="ARBA" id="ARBA00023098"/>
    </source>
</evidence>
<keyword evidence="8" id="KW-0560">Oxidoreductase</keyword>
<dbReference type="OrthoDB" id="1144545at2"/>
<evidence type="ECO:0000259" key="12">
    <source>
        <dbReference type="Pfam" id="PF02770"/>
    </source>
</evidence>
<evidence type="ECO:0000256" key="2">
    <source>
        <dbReference type="ARBA" id="ARBA00004275"/>
    </source>
</evidence>
<evidence type="ECO:0000259" key="11">
    <source>
        <dbReference type="Pfam" id="PF01756"/>
    </source>
</evidence>
<dbReference type="Gene3D" id="1.10.540.10">
    <property type="entry name" value="Acyl-CoA dehydrogenase/oxidase, N-terminal domain"/>
    <property type="match status" value="1"/>
</dbReference>
<comment type="caution">
    <text evidence="14">The sequence shown here is derived from an EMBL/GenBank/DDBJ whole genome shotgun (WGS) entry which is preliminary data.</text>
</comment>
<dbReference type="Gene3D" id="2.40.110.10">
    <property type="entry name" value="Butyryl-CoA Dehydrogenase, subunit A, domain 2"/>
    <property type="match status" value="1"/>
</dbReference>
<dbReference type="SUPFAM" id="SSF56645">
    <property type="entry name" value="Acyl-CoA dehydrogenase NM domain-like"/>
    <property type="match status" value="1"/>
</dbReference>
<dbReference type="PANTHER" id="PTHR10909">
    <property type="entry name" value="ELECTRON TRANSPORT OXIDOREDUCTASE"/>
    <property type="match status" value="1"/>
</dbReference>
<evidence type="ECO:0000313" key="15">
    <source>
        <dbReference type="Proteomes" id="UP000230842"/>
    </source>
</evidence>
<protein>
    <recommendedName>
        <fullName evidence="4">acyl-CoA oxidase</fullName>
        <ecNumber evidence="4">1.3.3.6</ecNumber>
    </recommendedName>
</protein>
<feature type="domain" description="Acyl-CoA oxidase C-terminal" evidence="11">
    <location>
        <begin position="508"/>
        <end position="635"/>
    </location>
</feature>
<evidence type="ECO:0000256" key="4">
    <source>
        <dbReference type="ARBA" id="ARBA00012870"/>
    </source>
</evidence>
<sequence length="641" mass="68976">MSELVTDLRRFLDGPYAAIRDRVRADLARDPRTTDTALSIDEQRAATREALLALAGSGMPAAGFSRDHGGTGDIGASITGFEMLVYSDVSLMVKAGVQWGLFGGAVENLGTERHHAYLEQIIAGDLLGCFAMTETGHGSDVQSIETTATYDPGTSEFVIDSPSPSARKDYIGGAAHDARMAAVFAQLVTAGPGEEPVSHGVHCLLVPIRDSDGHDLPGVTTSDCGPKGGLNGVDNGRIVFDHVRVPRDNLLDQYASVAQDGTYSSPIENPNRRFFTMLGTLIRGRVSIAGASGAASRLALAIAGRYALTRRQFDAPGHAEEVTIADYLTHQRRLLPAVARAYALQCAQNDLVSTLSRIQGGAEPVDPGEQRTLEAQAAGLKAVASWDASATIQTCREACGGAGYLAANRLTTLKADTDVFTTFEGDNTVLLQLVGKELLTGYADEVGGLDPVGMIRFAVTNAADTVLERTPMSGFVRGLLDATKREGDEPDLLDRGTQLSLLVDREEHVLETLARRMQEARKAEGVDAFAAFNAAQDHLVRLGRVHVERLVLESFVTKVAELDPSDDELRFVLDALADLYALSVIENDRAWFLEHRRLSVGRAKAVIRLVDRQCRRLRPYLGDLVDAFGIPDPLLDVEMLG</sequence>
<keyword evidence="5" id="KW-0285">Flavoprotein</keyword>
<dbReference type="Proteomes" id="UP000230842">
    <property type="component" value="Unassembled WGS sequence"/>
</dbReference>
<dbReference type="InterPro" id="IPR002655">
    <property type="entry name" value="Acyl-CoA_oxidase_C"/>
</dbReference>
<comment type="similarity">
    <text evidence="3">Belongs to the acyl-CoA oxidase family.</text>
</comment>
<dbReference type="FunFam" id="1.20.140.10:FF:000010">
    <property type="entry name" value="Acyl-coenzyme A oxidase"/>
    <property type="match status" value="1"/>
</dbReference>
<gene>
    <name evidence="14" type="ORF">CLV56_2252</name>
</gene>
<evidence type="ECO:0000256" key="7">
    <source>
        <dbReference type="ARBA" id="ARBA00022832"/>
    </source>
</evidence>
<dbReference type="InterPro" id="IPR012258">
    <property type="entry name" value="Acyl-CoA_oxidase"/>
</dbReference>
<accession>A0A0B2BQX5</accession>
<evidence type="ECO:0000313" key="14">
    <source>
        <dbReference type="EMBL" id="PJJ58009.1"/>
    </source>
</evidence>
<dbReference type="EC" id="1.3.3.6" evidence="4"/>
<comment type="cofactor">
    <cofactor evidence="1">
        <name>FAD</name>
        <dbReference type="ChEBI" id="CHEBI:57692"/>
    </cofactor>
</comment>
<evidence type="ECO:0000256" key="5">
    <source>
        <dbReference type="ARBA" id="ARBA00022630"/>
    </source>
</evidence>
<organism evidence="14 15">
    <name type="scientific">Mumia flava</name>
    <dbReference type="NCBI Taxonomy" id="1348852"/>
    <lineage>
        <taxon>Bacteria</taxon>
        <taxon>Bacillati</taxon>
        <taxon>Actinomycetota</taxon>
        <taxon>Actinomycetes</taxon>
        <taxon>Propionibacteriales</taxon>
        <taxon>Nocardioidaceae</taxon>
        <taxon>Mumia</taxon>
    </lineage>
</organism>
<reference evidence="14 15" key="1">
    <citation type="submission" date="2017-11" db="EMBL/GenBank/DDBJ databases">
        <title>Genomic Encyclopedia of Archaeal and Bacterial Type Strains, Phase II (KMG-II): From Individual Species to Whole Genera.</title>
        <authorList>
            <person name="Goeker M."/>
        </authorList>
    </citation>
    <scope>NUCLEOTIDE SEQUENCE [LARGE SCALE GENOMIC DNA]</scope>
    <source>
        <strain evidence="14 15">DSM 27763</strain>
    </source>
</reference>
<evidence type="ECO:0000256" key="1">
    <source>
        <dbReference type="ARBA" id="ARBA00001974"/>
    </source>
</evidence>
<evidence type="ECO:0000259" key="13">
    <source>
        <dbReference type="Pfam" id="PF22924"/>
    </source>
</evidence>
<keyword evidence="9" id="KW-0443">Lipid metabolism</keyword>
<dbReference type="GO" id="GO:0033540">
    <property type="term" value="P:fatty acid beta-oxidation using acyl-CoA oxidase"/>
    <property type="evidence" value="ECO:0007669"/>
    <property type="project" value="TreeGrafter"/>
</dbReference>
<dbReference type="FunFam" id="1.20.140.10:FF:000007">
    <property type="entry name" value="Acyl-coenzyme A oxidase"/>
    <property type="match status" value="1"/>
</dbReference>
<dbReference type="InterPro" id="IPR036250">
    <property type="entry name" value="AcylCo_DH-like_C"/>
</dbReference>
<evidence type="ECO:0000256" key="6">
    <source>
        <dbReference type="ARBA" id="ARBA00022827"/>
    </source>
</evidence>
<dbReference type="InterPro" id="IPR055060">
    <property type="entry name" value="ACOX_C_alpha1"/>
</dbReference>
<name>A0A0B2BQX5_9ACTN</name>
<dbReference type="Pfam" id="PF01756">
    <property type="entry name" value="ACOX"/>
    <property type="match status" value="1"/>
</dbReference>
<dbReference type="PIRSF" id="PIRSF000168">
    <property type="entry name" value="Acyl-CoA_oxidase"/>
    <property type="match status" value="1"/>
</dbReference>
<dbReference type="FunFam" id="2.40.110.10:FF:000005">
    <property type="entry name" value="Acyl-coenzyme A oxidase"/>
    <property type="match status" value="1"/>
</dbReference>
<dbReference type="RefSeq" id="WP_039340030.1">
    <property type="nucleotide sequence ID" value="NZ_PGEZ01000001.1"/>
</dbReference>
<dbReference type="GO" id="GO:0055088">
    <property type="term" value="P:lipid homeostasis"/>
    <property type="evidence" value="ECO:0007669"/>
    <property type="project" value="TreeGrafter"/>
</dbReference>
<feature type="domain" description="Acyl-CoA oxidase C-alpha1" evidence="13">
    <location>
        <begin position="279"/>
        <end position="439"/>
    </location>
</feature>
<dbReference type="EMBL" id="PGEZ01000001">
    <property type="protein sequence ID" value="PJJ58009.1"/>
    <property type="molecule type" value="Genomic_DNA"/>
</dbReference>
<comment type="subcellular location">
    <subcellularLocation>
        <location evidence="2">Peroxisome</location>
    </subcellularLocation>
</comment>
<evidence type="ECO:0000256" key="10">
    <source>
        <dbReference type="ARBA" id="ARBA00023140"/>
    </source>
</evidence>
<dbReference type="GO" id="GO:0071949">
    <property type="term" value="F:FAD binding"/>
    <property type="evidence" value="ECO:0007669"/>
    <property type="project" value="InterPro"/>
</dbReference>
<feature type="domain" description="Acyl-CoA oxidase/dehydrogenase middle" evidence="12">
    <location>
        <begin position="129"/>
        <end position="243"/>
    </location>
</feature>
<dbReference type="InterPro" id="IPR046373">
    <property type="entry name" value="Acyl-CoA_Oxase/DH_mid-dom_sf"/>
</dbReference>
<dbReference type="Gene3D" id="1.20.140.10">
    <property type="entry name" value="Butyryl-CoA Dehydrogenase, subunit A, domain 3"/>
    <property type="match status" value="2"/>
</dbReference>
<keyword evidence="7" id="KW-0276">Fatty acid metabolism</keyword>
<keyword evidence="6" id="KW-0274">FAD</keyword>
<dbReference type="InterPro" id="IPR037069">
    <property type="entry name" value="AcylCoA_DH/ox_N_sf"/>
</dbReference>
<dbReference type="Pfam" id="PF02770">
    <property type="entry name" value="Acyl-CoA_dh_M"/>
    <property type="match status" value="1"/>
</dbReference>
<dbReference type="Pfam" id="PF22924">
    <property type="entry name" value="ACOX_C_alpha1"/>
    <property type="match status" value="1"/>
</dbReference>
<keyword evidence="15" id="KW-1185">Reference proteome</keyword>
<proteinExistence type="inferred from homology"/>
<keyword evidence="10" id="KW-0576">Peroxisome</keyword>
<dbReference type="InterPro" id="IPR006091">
    <property type="entry name" value="Acyl-CoA_Oxase/DH_mid-dom"/>
</dbReference>
<dbReference type="InterPro" id="IPR009100">
    <property type="entry name" value="AcylCoA_DH/oxidase_NM_dom_sf"/>
</dbReference>
<dbReference type="GO" id="GO:0005504">
    <property type="term" value="F:fatty acid binding"/>
    <property type="evidence" value="ECO:0007669"/>
    <property type="project" value="TreeGrafter"/>
</dbReference>
<dbReference type="GO" id="GO:0003997">
    <property type="term" value="F:acyl-CoA oxidase activity"/>
    <property type="evidence" value="ECO:0007669"/>
    <property type="project" value="UniProtKB-EC"/>
</dbReference>
<evidence type="ECO:0000256" key="8">
    <source>
        <dbReference type="ARBA" id="ARBA00023002"/>
    </source>
</evidence>
<dbReference type="SUPFAM" id="SSF47203">
    <property type="entry name" value="Acyl-CoA dehydrogenase C-terminal domain-like"/>
    <property type="match status" value="2"/>
</dbReference>